<reference evidence="1 2" key="1">
    <citation type="submission" date="2014-02" db="EMBL/GenBank/DDBJ databases">
        <title>The small core and large imbalanced accessory genome model reveals a collaborative survival strategy of Sorangium cellulosum strains in nature.</title>
        <authorList>
            <person name="Han K."/>
            <person name="Peng R."/>
            <person name="Blom J."/>
            <person name="Li Y.-Z."/>
        </authorList>
    </citation>
    <scope>NUCLEOTIDE SEQUENCE [LARGE SCALE GENOMIC DNA]</scope>
    <source>
        <strain evidence="1 2">So0011-07</strain>
    </source>
</reference>
<evidence type="ECO:0008006" key="3">
    <source>
        <dbReference type="Google" id="ProtNLM"/>
    </source>
</evidence>
<organism evidence="1 2">
    <name type="scientific">Sorangium cellulosum</name>
    <name type="common">Polyangium cellulosum</name>
    <dbReference type="NCBI Taxonomy" id="56"/>
    <lineage>
        <taxon>Bacteria</taxon>
        <taxon>Pseudomonadati</taxon>
        <taxon>Myxococcota</taxon>
        <taxon>Polyangia</taxon>
        <taxon>Polyangiales</taxon>
        <taxon>Polyangiaceae</taxon>
        <taxon>Sorangium</taxon>
    </lineage>
</organism>
<dbReference type="EMBL" id="JEMB01003202">
    <property type="protein sequence ID" value="KYF74848.1"/>
    <property type="molecule type" value="Genomic_DNA"/>
</dbReference>
<proteinExistence type="predicted"/>
<evidence type="ECO:0000313" key="1">
    <source>
        <dbReference type="EMBL" id="KYF74848.1"/>
    </source>
</evidence>
<dbReference type="Proteomes" id="UP000075635">
    <property type="component" value="Unassembled WGS sequence"/>
</dbReference>
<gene>
    <name evidence="1" type="ORF">BE17_10305</name>
</gene>
<protein>
    <recommendedName>
        <fullName evidence="3">CHAT domain-containing protein</fullName>
    </recommendedName>
</protein>
<sequence>MSTERIELTVRLQVPERGKIRSTVQPSGRLLHETQLSEIGTQYRHGDLTGAEAILDALEGGLEATLEQQFTGDKLTAVGELLFQLLFGAEACWMPLFQDLFRLPSQTPPLPFRAAVRLRIWTDEPGLTGLPWRATSYKAHVLIGSGWSLEVTSTPTPVEVVSLPSPPRILLIAPRGGGAPLGTEQHLQALTSELTSLFAEYGDPEYLQVVETENQIQRAFRGMKPSILYYYGHGEIQSDGRTNLLLDAAEGRSGESHPCSMDELRNLMGDHRPMAVYLNGCMTGASGWHSAGHQLSADVPVVVAYCTTAFTVHAQDAAIAWLRAIVGEGQDPVVVLNRPRPTESTSDFQWITRTLHTSYRLWKSTRTFSREREVGTRLDRDDQRSIVLSRISELVKEPARRVDALMSCAAPGNLVDRLYRQLVDHVSLHGLHAAKLRLFRPRFPDPRVAVSELPGALERALRNELKSHGRESLRAALAASAPHRDGSGAMPLLWLDWGTFGTAENGPISLDELQGWLEFCSDMLAAACSEDIRIVAHLAVESDDYDDWFEDMNQLRDDFDRVTCSCRVIPPPSVVSVADIRRYLLSPECTFYCEPTQVDHIAKLLHQSTKGKYEPVVKLLQGATSWRSLESSLSKKKPRNREARS</sequence>
<evidence type="ECO:0000313" key="2">
    <source>
        <dbReference type="Proteomes" id="UP000075635"/>
    </source>
</evidence>
<name>A0A150R4U6_SORCE</name>
<accession>A0A150R4U6</accession>
<comment type="caution">
    <text evidence="1">The sequence shown here is derived from an EMBL/GenBank/DDBJ whole genome shotgun (WGS) entry which is preliminary data.</text>
</comment>
<dbReference type="AlphaFoldDB" id="A0A150R4U6"/>